<protein>
    <submittedName>
        <fullName evidence="1">Uncharacterized protein</fullName>
    </submittedName>
</protein>
<comment type="caution">
    <text evidence="1">The sequence shown here is derived from an EMBL/GenBank/DDBJ whole genome shotgun (WGS) entry which is preliminary data.</text>
</comment>
<keyword evidence="2" id="KW-1185">Reference proteome</keyword>
<proteinExistence type="predicted"/>
<evidence type="ECO:0000313" key="1">
    <source>
        <dbReference type="EMBL" id="MBL6080739.1"/>
    </source>
</evidence>
<gene>
    <name evidence="1" type="ORF">JMJ56_22235</name>
</gene>
<dbReference type="EMBL" id="JAETWB010000016">
    <property type="protein sequence ID" value="MBL6080739.1"/>
    <property type="molecule type" value="Genomic_DNA"/>
</dbReference>
<evidence type="ECO:0000313" key="2">
    <source>
        <dbReference type="Proteomes" id="UP000660885"/>
    </source>
</evidence>
<dbReference type="Proteomes" id="UP000660885">
    <property type="component" value="Unassembled WGS sequence"/>
</dbReference>
<dbReference type="RefSeq" id="WP_202833967.1">
    <property type="nucleotide sequence ID" value="NZ_JAETWB010000016.1"/>
</dbReference>
<organism evidence="1 2">
    <name type="scientific">Belnapia arida</name>
    <dbReference type="NCBI Taxonomy" id="2804533"/>
    <lineage>
        <taxon>Bacteria</taxon>
        <taxon>Pseudomonadati</taxon>
        <taxon>Pseudomonadota</taxon>
        <taxon>Alphaproteobacteria</taxon>
        <taxon>Acetobacterales</taxon>
        <taxon>Roseomonadaceae</taxon>
        <taxon>Belnapia</taxon>
    </lineage>
</organism>
<name>A0ABS1U9Z2_9PROT</name>
<sequence length="66" mass="7321">MDPLVFAPETIRDLQAQVGASLNDRQRTGVLGEMAARLLRSGAWTAFRTSPATAFRPYGFPWLRQG</sequence>
<accession>A0ABS1U9Z2</accession>
<reference evidence="1 2" key="1">
    <citation type="submission" date="2021-01" db="EMBL/GenBank/DDBJ databases">
        <title>Belnapia mucosa sp. nov. and Belnapia arida sp. nov., isolated from the Tabernas Desert (Almeria, Spain).</title>
        <authorList>
            <person name="Molina-Menor E."/>
            <person name="Vidal-Verdu A."/>
            <person name="Calonge A."/>
            <person name="Satari L."/>
            <person name="Pereto J."/>
            <person name="Porcar M."/>
        </authorList>
    </citation>
    <scope>NUCLEOTIDE SEQUENCE [LARGE SCALE GENOMIC DNA]</scope>
    <source>
        <strain evidence="1 2">T18</strain>
    </source>
</reference>